<feature type="non-terminal residue" evidence="2">
    <location>
        <position position="230"/>
    </location>
</feature>
<dbReference type="Pfam" id="PF08241">
    <property type="entry name" value="Methyltransf_11"/>
    <property type="match status" value="1"/>
</dbReference>
<feature type="domain" description="Methyltransferase type 11" evidence="1">
    <location>
        <begin position="78"/>
        <end position="170"/>
    </location>
</feature>
<dbReference type="InterPro" id="IPR029063">
    <property type="entry name" value="SAM-dependent_MTases_sf"/>
</dbReference>
<dbReference type="GO" id="GO:0008757">
    <property type="term" value="F:S-adenosylmethionine-dependent methyltransferase activity"/>
    <property type="evidence" value="ECO:0007669"/>
    <property type="project" value="InterPro"/>
</dbReference>
<feature type="non-terminal residue" evidence="2">
    <location>
        <position position="1"/>
    </location>
</feature>
<dbReference type="AlphaFoldDB" id="X1JRZ6"/>
<dbReference type="PANTHER" id="PTHR43861">
    <property type="entry name" value="TRANS-ACONITATE 2-METHYLTRANSFERASE-RELATED"/>
    <property type="match status" value="1"/>
</dbReference>
<dbReference type="Gene3D" id="3.40.50.150">
    <property type="entry name" value="Vaccinia Virus protein VP39"/>
    <property type="match status" value="1"/>
</dbReference>
<dbReference type="SUPFAM" id="SSF53335">
    <property type="entry name" value="S-adenosyl-L-methionine-dependent methyltransferases"/>
    <property type="match status" value="1"/>
</dbReference>
<evidence type="ECO:0000259" key="1">
    <source>
        <dbReference type="Pfam" id="PF08241"/>
    </source>
</evidence>
<proteinExistence type="predicted"/>
<evidence type="ECO:0000313" key="2">
    <source>
        <dbReference type="EMBL" id="GAH81039.1"/>
    </source>
</evidence>
<organism evidence="2">
    <name type="scientific">marine sediment metagenome</name>
    <dbReference type="NCBI Taxonomy" id="412755"/>
    <lineage>
        <taxon>unclassified sequences</taxon>
        <taxon>metagenomes</taxon>
        <taxon>ecological metagenomes</taxon>
    </lineage>
</organism>
<reference evidence="2" key="1">
    <citation type="journal article" date="2014" name="Front. Microbiol.">
        <title>High frequency of phylogenetically diverse reductive dehalogenase-homologous genes in deep subseafloor sedimentary metagenomes.</title>
        <authorList>
            <person name="Kawai M."/>
            <person name="Futagami T."/>
            <person name="Toyoda A."/>
            <person name="Takaki Y."/>
            <person name="Nishi S."/>
            <person name="Hori S."/>
            <person name="Arai W."/>
            <person name="Tsubouchi T."/>
            <person name="Morono Y."/>
            <person name="Uchiyama I."/>
            <person name="Ito T."/>
            <person name="Fujiyama A."/>
            <person name="Inagaki F."/>
            <person name="Takami H."/>
        </authorList>
    </citation>
    <scope>NUCLEOTIDE SEQUENCE</scope>
    <source>
        <strain evidence="2">Expedition CK06-06</strain>
    </source>
</reference>
<accession>X1JRZ6</accession>
<sequence>HIIYDVNEGRFVSNKACCILIVRAMIMGQELNNIERMYDTVAKEYSETFFAEHEKKPKDQEILRRFSIEIGDKKPVWDFGCGPGQTTKYLKDLGIEISGLDLSEKILEQARTTHPEINFRKGNILELEFDDDSIGGVVAFYAIVHFTEEQVEIAFLEVFRVLQPGGIFLFTYHIGEETIHLDEFLGKKVDLDFMFFTTDFIFSCLKDSGFEKIKIIEREPYPGVEYESRR</sequence>
<name>X1JRZ6_9ZZZZ</name>
<dbReference type="CDD" id="cd02440">
    <property type="entry name" value="AdoMet_MTases"/>
    <property type="match status" value="1"/>
</dbReference>
<dbReference type="PANTHER" id="PTHR43861:SF1">
    <property type="entry name" value="TRANS-ACONITATE 2-METHYLTRANSFERASE"/>
    <property type="match status" value="1"/>
</dbReference>
<protein>
    <recommendedName>
        <fullName evidence="1">Methyltransferase type 11 domain-containing protein</fullName>
    </recommendedName>
</protein>
<gene>
    <name evidence="2" type="ORF">S03H2_62954</name>
</gene>
<dbReference type="InterPro" id="IPR013216">
    <property type="entry name" value="Methyltransf_11"/>
</dbReference>
<comment type="caution">
    <text evidence="2">The sequence shown here is derived from an EMBL/GenBank/DDBJ whole genome shotgun (WGS) entry which is preliminary data.</text>
</comment>
<dbReference type="EMBL" id="BARU01040753">
    <property type="protein sequence ID" value="GAH81039.1"/>
    <property type="molecule type" value="Genomic_DNA"/>
</dbReference>